<dbReference type="Proteomes" id="UP000623269">
    <property type="component" value="Unassembled WGS sequence"/>
</dbReference>
<sequence length="229" mass="24570">MFEFSTDLKALNDTTIILRLALAVLLGGIIGFERGRTGRPAGLRTHILVCLGSAMAIMTNQYVYQEFGVGDPTRIAAQVISGIGFLGAGTIIVTGRHQVKGLTTAAGLWATACMGLAIGIGFYKAAVFGCGLIVFATVVLHRLDNYMLSKSKVLDVYVEFSDSTTITSVIDTIKETMAHIDAIEMVKPSYGEKATVAAIMTIRLKKKSIRLDAMARICEIAGVEFAEEI</sequence>
<organism evidence="9 10">
    <name type="scientific">Mobilitalea sibirica</name>
    <dbReference type="NCBI Taxonomy" id="1462919"/>
    <lineage>
        <taxon>Bacteria</taxon>
        <taxon>Bacillati</taxon>
        <taxon>Bacillota</taxon>
        <taxon>Clostridia</taxon>
        <taxon>Lachnospirales</taxon>
        <taxon>Lachnospiraceae</taxon>
        <taxon>Mobilitalea</taxon>
    </lineage>
</organism>
<comment type="caution">
    <text evidence="9">The sequence shown here is derived from an EMBL/GenBank/DDBJ whole genome shotgun (WGS) entry which is preliminary data.</text>
</comment>
<dbReference type="PANTHER" id="PTHR33778">
    <property type="entry name" value="PROTEIN MGTC"/>
    <property type="match status" value="1"/>
</dbReference>
<dbReference type="PRINTS" id="PR01837">
    <property type="entry name" value="MGTCSAPBPROT"/>
</dbReference>
<dbReference type="EMBL" id="JAEAGR010000009">
    <property type="protein sequence ID" value="MBH1941253.1"/>
    <property type="molecule type" value="Genomic_DNA"/>
</dbReference>
<evidence type="ECO:0000259" key="8">
    <source>
        <dbReference type="Pfam" id="PF02308"/>
    </source>
</evidence>
<gene>
    <name evidence="9" type="ORF">I5677_10145</name>
</gene>
<evidence type="ECO:0000256" key="2">
    <source>
        <dbReference type="ARBA" id="ARBA00009298"/>
    </source>
</evidence>
<dbReference type="PANTHER" id="PTHR33778:SF1">
    <property type="entry name" value="MAGNESIUM TRANSPORTER YHID-RELATED"/>
    <property type="match status" value="1"/>
</dbReference>
<evidence type="ECO:0000256" key="5">
    <source>
        <dbReference type="ARBA" id="ARBA00022989"/>
    </source>
</evidence>
<dbReference type="InterPro" id="IPR049177">
    <property type="entry name" value="MgtC_SapB_SrpB_YhiD_N"/>
</dbReference>
<evidence type="ECO:0000313" key="9">
    <source>
        <dbReference type="EMBL" id="MBH1941253.1"/>
    </source>
</evidence>
<keyword evidence="4 7" id="KW-0812">Transmembrane</keyword>
<comment type="subcellular location">
    <subcellularLocation>
        <location evidence="1">Cell membrane</location>
        <topology evidence="1">Multi-pass membrane protein</topology>
    </subcellularLocation>
</comment>
<comment type="similarity">
    <text evidence="2">Belongs to the MgtC/SapB family.</text>
</comment>
<feature type="transmembrane region" description="Helical" evidence="7">
    <location>
        <begin position="126"/>
        <end position="143"/>
    </location>
</feature>
<feature type="transmembrane region" description="Helical" evidence="7">
    <location>
        <begin position="16"/>
        <end position="33"/>
    </location>
</feature>
<accession>A0A8J7KZZ0</accession>
<evidence type="ECO:0000256" key="3">
    <source>
        <dbReference type="ARBA" id="ARBA00022475"/>
    </source>
</evidence>
<evidence type="ECO:0000256" key="6">
    <source>
        <dbReference type="ARBA" id="ARBA00023136"/>
    </source>
</evidence>
<feature type="transmembrane region" description="Helical" evidence="7">
    <location>
        <begin position="45"/>
        <end position="63"/>
    </location>
</feature>
<dbReference type="RefSeq" id="WP_197661468.1">
    <property type="nucleotide sequence ID" value="NZ_JAEAGR010000009.1"/>
</dbReference>
<proteinExistence type="inferred from homology"/>
<reference evidence="9" key="1">
    <citation type="submission" date="2020-12" db="EMBL/GenBank/DDBJ databases">
        <title>M. sibirica DSM 26468T genome.</title>
        <authorList>
            <person name="Thieme N."/>
            <person name="Rettenmaier R."/>
            <person name="Zverlov V."/>
            <person name="Liebl W."/>
        </authorList>
    </citation>
    <scope>NUCLEOTIDE SEQUENCE</scope>
    <source>
        <strain evidence="9">DSM 26468</strain>
    </source>
</reference>
<keyword evidence="5 7" id="KW-1133">Transmembrane helix</keyword>
<dbReference type="AlphaFoldDB" id="A0A8J7KZZ0"/>
<evidence type="ECO:0000256" key="1">
    <source>
        <dbReference type="ARBA" id="ARBA00004651"/>
    </source>
</evidence>
<name>A0A8J7KZZ0_9FIRM</name>
<keyword evidence="6 7" id="KW-0472">Membrane</keyword>
<feature type="transmembrane region" description="Helical" evidence="7">
    <location>
        <begin position="75"/>
        <end position="94"/>
    </location>
</feature>
<keyword evidence="3" id="KW-1003">Cell membrane</keyword>
<protein>
    <submittedName>
        <fullName evidence="9">MgtC/SapB family protein</fullName>
    </submittedName>
</protein>
<evidence type="ECO:0000256" key="7">
    <source>
        <dbReference type="SAM" id="Phobius"/>
    </source>
</evidence>
<evidence type="ECO:0000256" key="4">
    <source>
        <dbReference type="ARBA" id="ARBA00022692"/>
    </source>
</evidence>
<keyword evidence="10" id="KW-1185">Reference proteome</keyword>
<dbReference type="InterPro" id="IPR003416">
    <property type="entry name" value="MgtC/SapB/SrpB/YhiD_fam"/>
</dbReference>
<dbReference type="GO" id="GO:0005886">
    <property type="term" value="C:plasma membrane"/>
    <property type="evidence" value="ECO:0007669"/>
    <property type="project" value="UniProtKB-SubCell"/>
</dbReference>
<feature type="domain" description="MgtC/SapB/SrpB/YhiD N-terminal" evidence="8">
    <location>
        <begin position="20"/>
        <end position="145"/>
    </location>
</feature>
<dbReference type="Pfam" id="PF02308">
    <property type="entry name" value="MgtC"/>
    <property type="match status" value="1"/>
</dbReference>
<evidence type="ECO:0000313" key="10">
    <source>
        <dbReference type="Proteomes" id="UP000623269"/>
    </source>
</evidence>